<dbReference type="Proteomes" id="UP001174136">
    <property type="component" value="Unassembled WGS sequence"/>
</dbReference>
<reference evidence="2" key="1">
    <citation type="journal article" date="2023" name="Front. Mar. Sci.">
        <title>A new Merluccius polli reference genome to investigate the effects of global change in West African waters.</title>
        <authorList>
            <person name="Mateo J.L."/>
            <person name="Blanco-Fernandez C."/>
            <person name="Garcia-Vazquez E."/>
            <person name="Machado-Schiaffino G."/>
        </authorList>
    </citation>
    <scope>NUCLEOTIDE SEQUENCE</scope>
    <source>
        <strain evidence="2">C29</strain>
        <tissue evidence="2">Fin</tissue>
    </source>
</reference>
<proteinExistence type="predicted"/>
<dbReference type="PANTHER" id="PTHR35076">
    <property type="entry name" value="TUBULIN EPSILON AND DELTA COMPLEX PROTEIN 1"/>
    <property type="match status" value="1"/>
</dbReference>
<protein>
    <submittedName>
        <fullName evidence="2">Tubulin epsilon and delta complex protein 1</fullName>
    </submittedName>
</protein>
<comment type="caution">
    <text evidence="2">The sequence shown here is derived from an EMBL/GenBank/DDBJ whole genome shotgun (WGS) entry which is preliminary data.</text>
</comment>
<sequence length="237" mass="26178">MQRPGRRAVKVQEVVAALCNLLTAAGLDSVPTPEAFRRAKFNCGPEVEDPFWRLLASVLKTANIISVEAFPKLSGASDYRKLVAVGLWQSGYHTDWIKCVGERGEQCGPCSRDLLLALGWLLATGTLETLLAHRAQQLDATRLEPAGVTPPTVHGALLDRPSLRKLQWLIGCLRFQRRSLLSMQEERSKLMYMVLSSSSSSSSTFISSHNSALQEDTVQAPYHTVMQLDKMLSMVPL</sequence>
<dbReference type="InterPro" id="IPR027996">
    <property type="entry name" value="TEDC1_dom"/>
</dbReference>
<evidence type="ECO:0000313" key="2">
    <source>
        <dbReference type="EMBL" id="KAK0132201.1"/>
    </source>
</evidence>
<dbReference type="PANTHER" id="PTHR35076:SF1">
    <property type="entry name" value="TUBULIN EPSILON AND DELTA COMPLEX PROTEIN 1"/>
    <property type="match status" value="1"/>
</dbReference>
<dbReference type="InterPro" id="IPR043535">
    <property type="entry name" value="TEDC1"/>
</dbReference>
<accession>A0AA47NNG2</accession>
<dbReference type="Pfam" id="PF14970">
    <property type="entry name" value="TEDC1"/>
    <property type="match status" value="1"/>
</dbReference>
<gene>
    <name evidence="2" type="primary">TEDC1</name>
    <name evidence="2" type="ORF">N1851_032991</name>
</gene>
<dbReference type="EMBL" id="JAOPHQ010006281">
    <property type="protein sequence ID" value="KAK0132201.1"/>
    <property type="molecule type" value="Genomic_DNA"/>
</dbReference>
<organism evidence="2 3">
    <name type="scientific">Merluccius polli</name>
    <name type="common">Benguela hake</name>
    <name type="synonym">Merluccius cadenati</name>
    <dbReference type="NCBI Taxonomy" id="89951"/>
    <lineage>
        <taxon>Eukaryota</taxon>
        <taxon>Metazoa</taxon>
        <taxon>Chordata</taxon>
        <taxon>Craniata</taxon>
        <taxon>Vertebrata</taxon>
        <taxon>Euteleostomi</taxon>
        <taxon>Actinopterygii</taxon>
        <taxon>Neopterygii</taxon>
        <taxon>Teleostei</taxon>
        <taxon>Neoteleostei</taxon>
        <taxon>Acanthomorphata</taxon>
        <taxon>Zeiogadaria</taxon>
        <taxon>Gadariae</taxon>
        <taxon>Gadiformes</taxon>
        <taxon>Gadoidei</taxon>
        <taxon>Merlucciidae</taxon>
        <taxon>Merluccius</taxon>
    </lineage>
</organism>
<feature type="domain" description="Tubulin epsilon and delta complex protein 1" evidence="1">
    <location>
        <begin position="91"/>
        <end position="230"/>
    </location>
</feature>
<evidence type="ECO:0000313" key="3">
    <source>
        <dbReference type="Proteomes" id="UP001174136"/>
    </source>
</evidence>
<dbReference type="AlphaFoldDB" id="A0AA47NNG2"/>
<name>A0AA47NNG2_MERPO</name>
<evidence type="ECO:0000259" key="1">
    <source>
        <dbReference type="Pfam" id="PF14970"/>
    </source>
</evidence>
<keyword evidence="3" id="KW-1185">Reference proteome</keyword>